<keyword evidence="2" id="KW-1185">Reference proteome</keyword>
<reference evidence="1 2" key="1">
    <citation type="journal article" date="2019" name="Int. J. Syst. Evol. Microbiol.">
        <title>The Global Catalogue of Microorganisms (GCM) 10K type strain sequencing project: providing services to taxonomists for standard genome sequencing and annotation.</title>
        <authorList>
            <consortium name="The Broad Institute Genomics Platform"/>
            <consortium name="The Broad Institute Genome Sequencing Center for Infectious Disease"/>
            <person name="Wu L."/>
            <person name="Ma J."/>
        </authorList>
    </citation>
    <scope>NUCLEOTIDE SEQUENCE [LARGE SCALE GENOMIC DNA]</scope>
    <source>
        <strain evidence="1 2">JCM 14303</strain>
    </source>
</reference>
<dbReference type="RefSeq" id="WP_344173083.1">
    <property type="nucleotide sequence ID" value="NZ_BAAANC010000001.1"/>
</dbReference>
<comment type="caution">
    <text evidence="1">The sequence shown here is derived from an EMBL/GenBank/DDBJ whole genome shotgun (WGS) entry which is preliminary data.</text>
</comment>
<organism evidence="1 2">
    <name type="scientific">Kribbella lupini</name>
    <dbReference type="NCBI Taxonomy" id="291602"/>
    <lineage>
        <taxon>Bacteria</taxon>
        <taxon>Bacillati</taxon>
        <taxon>Actinomycetota</taxon>
        <taxon>Actinomycetes</taxon>
        <taxon>Propionibacteriales</taxon>
        <taxon>Kribbellaceae</taxon>
        <taxon>Kribbella</taxon>
    </lineage>
</organism>
<protein>
    <submittedName>
        <fullName evidence="1">Uncharacterized protein</fullName>
    </submittedName>
</protein>
<evidence type="ECO:0000313" key="1">
    <source>
        <dbReference type="EMBL" id="GAA1521963.1"/>
    </source>
</evidence>
<sequence length="128" mass="13861">MRPAVDDSVFPVQAEDKAAPRKQAIFYRCAARTLLPSRGDRARASPDGVEAEAALAAIEPTQRLTGDDIRKMITELGDMARVLDSASREDLAELYRALGLAITYDDAQTRADVSISPRVVKVCVRGGT</sequence>
<dbReference type="EMBL" id="BAAANC010000001">
    <property type="protein sequence ID" value="GAA1521963.1"/>
    <property type="molecule type" value="Genomic_DNA"/>
</dbReference>
<gene>
    <name evidence="1" type="ORF">GCM10009741_23940</name>
</gene>
<evidence type="ECO:0000313" key="2">
    <source>
        <dbReference type="Proteomes" id="UP001500363"/>
    </source>
</evidence>
<name>A0ABN2AP90_9ACTN</name>
<dbReference type="Proteomes" id="UP001500363">
    <property type="component" value="Unassembled WGS sequence"/>
</dbReference>
<proteinExistence type="predicted"/>
<accession>A0ABN2AP90</accession>